<dbReference type="InterPro" id="IPR007833">
    <property type="entry name" value="Capsule_polysaccharide_synth"/>
</dbReference>
<dbReference type="Pfam" id="PF05159">
    <property type="entry name" value="Capsule_synth"/>
    <property type="match status" value="1"/>
</dbReference>
<dbReference type="GO" id="GO:0000271">
    <property type="term" value="P:polysaccharide biosynthetic process"/>
    <property type="evidence" value="ECO:0007669"/>
    <property type="project" value="InterPro"/>
</dbReference>
<accession>B0TXE9</accession>
<dbReference type="KEGG" id="fph:Fphi_1182"/>
<dbReference type="EMBL" id="CP000937">
    <property type="protein sequence ID" value="ABZ87407.1"/>
    <property type="molecule type" value="Genomic_DNA"/>
</dbReference>
<gene>
    <name evidence="1" type="ordered locus">Fphi_1182</name>
</gene>
<reference evidence="1" key="1">
    <citation type="submission" date="2009-01" db="EMBL/GenBank/DDBJ databases">
        <title>Complete sequence of chromosome of Francisella philomiragia subsp. philomiragia ATCC 25017.</title>
        <authorList>
            <consortium name="US DOE Joint Genome Institute"/>
            <person name="Copeland A."/>
            <person name="Lucas S."/>
            <person name="Lapidus A."/>
            <person name="Barry K."/>
            <person name="Detter J.C."/>
            <person name="Glavina del Rio T."/>
            <person name="Hammon N."/>
            <person name="Israni S."/>
            <person name="Dalin E."/>
            <person name="Tice H."/>
            <person name="Pitluck S."/>
            <person name="Chain P."/>
            <person name="Malfatti S."/>
            <person name="Shin M."/>
            <person name="Vergez L."/>
            <person name="Schmutz J."/>
            <person name="Larimer F."/>
            <person name="Land M."/>
            <person name="Hauser L."/>
            <person name="Richardson P."/>
        </authorList>
    </citation>
    <scope>NUCLEOTIDE SEQUENCE</scope>
    <source>
        <strain evidence="1">ATCC 25017</strain>
    </source>
</reference>
<dbReference type="GO" id="GO:0015774">
    <property type="term" value="P:polysaccharide transport"/>
    <property type="evidence" value="ECO:0007669"/>
    <property type="project" value="InterPro"/>
</dbReference>
<name>B0TXE9_FRAP2</name>
<sequence length="369" mass="42072">MSQKITDSKRIFLFGFSRWKHNYIKPFLAEYSNAKICFINPIFASEYSLACRKGLKKYSDVEVFIWGRKEFAEVQEFARANNIKITRVEDGFIRSVALGSDLTQPYSQVFDDVGIYFDATCPSKLENILNYYKFDRKLLEQADTLITKLKNSKLSKYNKDAHRELNLPESMRKILVPGQVENDASIKFGGRGMTNLELLKKVRQAKPDEYIIYKPHPDVLSGNRLGNVPEAQALQYCDEIITNISMASVLSVVDEVHTITSLTGFEGLLYGKDVYTYGMPFYAGWGLTNDALVESRRQRKLSLTEVVAAAYIIYPSYIHPNTLNPCSAIELINELIKLQQSPAPKYNTKLRAAYAGVMLYLQRVLKKSK</sequence>
<dbReference type="HOGENOM" id="CLU_048725_1_0_6"/>
<protein>
    <submittedName>
        <fullName evidence="1">Capsule polysaccharide export protein</fullName>
    </submittedName>
</protein>
<dbReference type="eggNOG" id="COG3563">
    <property type="taxonomic scope" value="Bacteria"/>
</dbReference>
<proteinExistence type="predicted"/>
<dbReference type="AlphaFoldDB" id="B0TXE9"/>
<evidence type="ECO:0000313" key="1">
    <source>
        <dbReference type="EMBL" id="ABZ87407.1"/>
    </source>
</evidence>
<dbReference type="CDD" id="cd16439">
    <property type="entry name" value="beta_Kdo_transferase_KpsC_2"/>
    <property type="match status" value="1"/>
</dbReference>
<organism evidence="1">
    <name type="scientific">Francisella philomiragia subsp. philomiragia (strain ATCC 25017 / CCUG 19701 / FSC 153 / O#319-036)</name>
    <dbReference type="NCBI Taxonomy" id="484022"/>
    <lineage>
        <taxon>Bacteria</taxon>
        <taxon>Pseudomonadati</taxon>
        <taxon>Pseudomonadota</taxon>
        <taxon>Gammaproteobacteria</taxon>
        <taxon>Thiotrichales</taxon>
        <taxon>Francisellaceae</taxon>
        <taxon>Francisella</taxon>
    </lineage>
</organism>